<dbReference type="EMBL" id="JAGVRK010000001">
    <property type="protein sequence ID" value="MBS2967873.1"/>
    <property type="molecule type" value="Genomic_DNA"/>
</dbReference>
<protein>
    <submittedName>
        <fullName evidence="2">MBL fold metallo-hydrolase</fullName>
    </submittedName>
</protein>
<dbReference type="SMART" id="SM00849">
    <property type="entry name" value="Lactamase_B"/>
    <property type="match status" value="1"/>
</dbReference>
<dbReference type="PANTHER" id="PTHR42951">
    <property type="entry name" value="METALLO-BETA-LACTAMASE DOMAIN-CONTAINING"/>
    <property type="match status" value="1"/>
</dbReference>
<dbReference type="RefSeq" id="WP_211556533.1">
    <property type="nucleotide sequence ID" value="NZ_JAGVRK010000001.1"/>
</dbReference>
<evidence type="ECO:0000259" key="1">
    <source>
        <dbReference type="SMART" id="SM00849"/>
    </source>
</evidence>
<accession>A0ABS5LAW7</accession>
<comment type="caution">
    <text evidence="2">The sequence shown here is derived from an EMBL/GenBank/DDBJ whole genome shotgun (WGS) entry which is preliminary data.</text>
</comment>
<dbReference type="SUPFAM" id="SSF56281">
    <property type="entry name" value="Metallo-hydrolase/oxidoreductase"/>
    <property type="match status" value="1"/>
</dbReference>
<dbReference type="Proteomes" id="UP000682403">
    <property type="component" value="Unassembled WGS sequence"/>
</dbReference>
<dbReference type="Gene3D" id="3.60.15.10">
    <property type="entry name" value="Ribonuclease Z/Hydroxyacylglutathione hydrolase-like"/>
    <property type="match status" value="1"/>
</dbReference>
<dbReference type="InterPro" id="IPR001279">
    <property type="entry name" value="Metallo-B-lactamas"/>
</dbReference>
<name>A0ABS5LAW7_9BACI</name>
<dbReference type="Pfam" id="PF00753">
    <property type="entry name" value="Lactamase_B"/>
    <property type="match status" value="1"/>
</dbReference>
<dbReference type="InterPro" id="IPR050855">
    <property type="entry name" value="NDM-1-like"/>
</dbReference>
<organism evidence="2 3">
    <name type="scientific">Metabacillus flavus</name>
    <dbReference type="NCBI Taxonomy" id="2823519"/>
    <lineage>
        <taxon>Bacteria</taxon>
        <taxon>Bacillati</taxon>
        <taxon>Bacillota</taxon>
        <taxon>Bacilli</taxon>
        <taxon>Bacillales</taxon>
        <taxon>Bacillaceae</taxon>
        <taxon>Metabacillus</taxon>
    </lineage>
</organism>
<dbReference type="CDD" id="cd16282">
    <property type="entry name" value="metallo-hydrolase-like_MBL-fold"/>
    <property type="match status" value="1"/>
</dbReference>
<dbReference type="InterPro" id="IPR036866">
    <property type="entry name" value="RibonucZ/Hydroxyglut_hydro"/>
</dbReference>
<proteinExistence type="predicted"/>
<evidence type="ECO:0000313" key="3">
    <source>
        <dbReference type="Proteomes" id="UP000682403"/>
    </source>
</evidence>
<reference evidence="2 3" key="1">
    <citation type="submission" date="2021-04" db="EMBL/GenBank/DDBJ databases">
        <title>Metabacillus sp. strain KIGAM252 whole genome sequence.</title>
        <authorList>
            <person name="Seo M.-J."/>
            <person name="Cho E.-S."/>
            <person name="Hwang C.Y."/>
            <person name="Yoon D.J."/>
        </authorList>
    </citation>
    <scope>NUCLEOTIDE SEQUENCE [LARGE SCALE GENOMIC DNA]</scope>
    <source>
        <strain evidence="2 3">KIGAM252</strain>
    </source>
</reference>
<gene>
    <name evidence="2" type="ORF">J9317_03670</name>
</gene>
<feature type="domain" description="Metallo-beta-lactamase" evidence="1">
    <location>
        <begin position="27"/>
        <end position="243"/>
    </location>
</feature>
<sequence length="316" mass="35281">MENHYFTCEEVRPGVYAAIVKEGMGALGNAGFVNLGQVTLVFDTFALPQAAAELRATAESLTGNPVKYAVNSHYHGDHTNGNQLFKDCVIISTPKTKEKIAEAFAEQSLSERKTALINFLQKAEERIAGTENDQLRRSLEINLSDKRRQEEAMDLLEEILPTLLMENKLVLECSKRSVELHHFGCGHTCSDLIMYVPKEKVLFAGDLVLVDNHAWMGHGRPEEWLTILDRLAPFEIDAVIPGHGPVGGPEHIGKMKSYLKDMLSFVCAHKQKGLTAEEILLKPIPLKHAILNSAHMYERNVRFLSDYVEHAAISHS</sequence>
<keyword evidence="3" id="KW-1185">Reference proteome</keyword>
<evidence type="ECO:0000313" key="2">
    <source>
        <dbReference type="EMBL" id="MBS2967873.1"/>
    </source>
</evidence>
<dbReference type="PANTHER" id="PTHR42951:SF4">
    <property type="entry name" value="ACYL-COENZYME A THIOESTERASE MBLAC2"/>
    <property type="match status" value="1"/>
</dbReference>